<dbReference type="GO" id="GO:0071038">
    <property type="term" value="P:TRAMP-dependent tRNA surveillance pathway"/>
    <property type="evidence" value="ECO:0007669"/>
    <property type="project" value="TreeGrafter"/>
</dbReference>
<dbReference type="GO" id="GO:0071044">
    <property type="term" value="P:histone mRNA catabolic process"/>
    <property type="evidence" value="ECO:0007669"/>
    <property type="project" value="TreeGrafter"/>
</dbReference>
<protein>
    <recommendedName>
        <fullName evidence="2">3'-5' exonuclease domain-containing protein</fullName>
    </recommendedName>
</protein>
<proteinExistence type="predicted"/>
<feature type="region of interest" description="Disordered" evidence="1">
    <location>
        <begin position="932"/>
        <end position="1011"/>
    </location>
</feature>
<dbReference type="PANTHER" id="PTHR12124:SF47">
    <property type="entry name" value="EXOSOME COMPONENT 10"/>
    <property type="match status" value="1"/>
</dbReference>
<organism evidence="3 4">
    <name type="scientific">Cafeteria roenbergensis</name>
    <name type="common">Marine flagellate</name>
    <dbReference type="NCBI Taxonomy" id="33653"/>
    <lineage>
        <taxon>Eukaryota</taxon>
        <taxon>Sar</taxon>
        <taxon>Stramenopiles</taxon>
        <taxon>Bigyra</taxon>
        <taxon>Opalozoa</taxon>
        <taxon>Bicosoecida</taxon>
        <taxon>Cafeteriaceae</taxon>
        <taxon>Cafeteria</taxon>
    </lineage>
</organism>
<dbReference type="GO" id="GO:0000176">
    <property type="term" value="C:nuclear exosome (RNase complex)"/>
    <property type="evidence" value="ECO:0007669"/>
    <property type="project" value="TreeGrafter"/>
</dbReference>
<dbReference type="SUPFAM" id="SSF53098">
    <property type="entry name" value="Ribonuclease H-like"/>
    <property type="match status" value="1"/>
</dbReference>
<dbReference type="GO" id="GO:0071040">
    <property type="term" value="P:nuclear polyadenylation-dependent antisense transcript catabolic process"/>
    <property type="evidence" value="ECO:0007669"/>
    <property type="project" value="TreeGrafter"/>
</dbReference>
<dbReference type="InterPro" id="IPR045092">
    <property type="entry name" value="Rrp6-like"/>
</dbReference>
<evidence type="ECO:0000313" key="3">
    <source>
        <dbReference type="EMBL" id="KAA0164176.1"/>
    </source>
</evidence>
<gene>
    <name evidence="3" type="ORF">FNF31_02412</name>
</gene>
<sequence length="1270" mass="130765">MGTGTSRTAPAVVASVVAGAAASWVLYQLWKSAEEPSSGIETWRRFRPRLLAGDAARRMQLAAFEKRGIAEAAARRALSALKEACDPKAIPAAAGKRLFVAQTGPDAVALCARLEAELRAGPAVLALDSEHNKSGTTSGLLCVLQASTVHSDVIFDLCKEDVRLALSGVDGPLAALLSDAESLKLLHGCSNDAVWLATNLDVAVLPPILDTQEAARCCSMPTTAFGALATELLVEASTGRPPRPDKRLQTSDWRRRPLPANMLAYARDDTRLLLPVAAALSGRLERRTGKGKAAAAGAAARSTLSHALARSAAAVIPAPAGSGRIRLPVAWSSPEAALAEALKAARGALAMPLIAPKARAPPSLLRAAWQHARDRPPAGAARPPQELVAAAAAVGWRWRHELAVRTNCSEQTLLPEAELARAASTAAEALAGGGSDSQAALAGVATEVFVPRAGGHVGSRAAGSGEGAAVDWRSTLAAECAQAAGKEAASELFRDMASGLAEAWSGALTAAALGSGSDRAEELARAAASACAHAGWDEAAVAAALSSRPGAAAGGCGGMTRDRLAMKRARGAKALIPRRTRMYDNIEMWDAPPNNALLAKVGRRKAVWYLSRDLGYFQLTTGERAVLAELGARGEAAAAAKASELGLSMTARGGAGAREEDVRRFVADAPPAGDNGLPPGVSAAEFASGEVFSSLGRAMMELDAAAAARAAADPGKLRPVRLRLRQPARGKGMGGDAFHLEDKVNCCVVCGSAERLTRLYVVPKPIRVCMPPQCKSHNSHDVVLCCTSCNVIADSELSAHVRSWLSRLGVSSGRAATQELCRKTASRIASGALVVGGAAGGGMASWSDSPLPLAPVNDTVRAWQSVMDKTDLGASAPIKGLMEVLRCVVETGPVWGPHSVGPDGRPMDFCADPAGAPAAAGAAAVADSAVAATGPEGSGRGASTGGSGIPGGGAGRMRAAEDESAMLSNAEGEGEDAAVDEGGPAEDRDKDDEDDDDEDDEEEADDDEDAKLPLARRIALAGARRVLPLLLAGARLAGSERRSPPADVLARARRRAALLVTVMAPPDCPVALDAQLPAAKKLRSLSRHNSTDGATMLVDAMAAGTVSPADLLAALDSDLTVVPCVEPPRIEAFLVASGWLGASATDGAAPESGSPLASTGLSERASLSLFVAERANGKAFAARAVRLLVAGPTAALGLERCSVWAEEEAALSPEQASGGVAVTALGAAAERRLNQFVRSFRQHFKDRMQPKALQRNWSVDYPAVLDKGGR</sequence>
<dbReference type="Gene3D" id="3.30.420.10">
    <property type="entry name" value="Ribonuclease H-like superfamily/Ribonuclease H"/>
    <property type="match status" value="1"/>
</dbReference>
<dbReference type="SMART" id="SM00474">
    <property type="entry name" value="35EXOc"/>
    <property type="match status" value="1"/>
</dbReference>
<dbReference type="GO" id="GO:0071035">
    <property type="term" value="P:nuclear polyadenylation-dependent rRNA catabolic process"/>
    <property type="evidence" value="ECO:0007669"/>
    <property type="project" value="TreeGrafter"/>
</dbReference>
<evidence type="ECO:0000256" key="1">
    <source>
        <dbReference type="SAM" id="MobiDB-lite"/>
    </source>
</evidence>
<dbReference type="GO" id="GO:0000175">
    <property type="term" value="F:3'-5'-RNA exonuclease activity"/>
    <property type="evidence" value="ECO:0007669"/>
    <property type="project" value="InterPro"/>
</dbReference>
<dbReference type="GO" id="GO:0071051">
    <property type="term" value="P:poly(A)-dependent snoRNA 3'-end processing"/>
    <property type="evidence" value="ECO:0007669"/>
    <property type="project" value="TreeGrafter"/>
</dbReference>
<dbReference type="InterPro" id="IPR002562">
    <property type="entry name" value="3'-5'_exonuclease_dom"/>
</dbReference>
<dbReference type="GO" id="GO:0071039">
    <property type="term" value="P:nuclear polyadenylation-dependent CUT catabolic process"/>
    <property type="evidence" value="ECO:0007669"/>
    <property type="project" value="TreeGrafter"/>
</dbReference>
<dbReference type="Pfam" id="PF01612">
    <property type="entry name" value="DNA_pol_A_exo1"/>
    <property type="match status" value="1"/>
</dbReference>
<feature type="compositionally biased region" description="Acidic residues" evidence="1">
    <location>
        <begin position="989"/>
        <end position="1009"/>
    </location>
</feature>
<feature type="domain" description="3'-5' exonuclease" evidence="2">
    <location>
        <begin position="102"/>
        <end position="285"/>
    </location>
</feature>
<evidence type="ECO:0000259" key="2">
    <source>
        <dbReference type="SMART" id="SM00474"/>
    </source>
</evidence>
<dbReference type="EMBL" id="VLTM01000018">
    <property type="protein sequence ID" value="KAA0164176.1"/>
    <property type="molecule type" value="Genomic_DNA"/>
</dbReference>
<dbReference type="Proteomes" id="UP000325113">
    <property type="component" value="Unassembled WGS sequence"/>
</dbReference>
<dbReference type="GO" id="GO:0071037">
    <property type="term" value="P:nuclear polyadenylation-dependent snRNA catabolic process"/>
    <property type="evidence" value="ECO:0007669"/>
    <property type="project" value="TreeGrafter"/>
</dbReference>
<dbReference type="InterPro" id="IPR036397">
    <property type="entry name" value="RNaseH_sf"/>
</dbReference>
<dbReference type="AlphaFoldDB" id="A0A5A8DFI1"/>
<feature type="compositionally biased region" description="Gly residues" evidence="1">
    <location>
        <begin position="936"/>
        <end position="955"/>
    </location>
</feature>
<accession>A0A5A8DFI1</accession>
<name>A0A5A8DFI1_CAFRO</name>
<reference evidence="3 4" key="1">
    <citation type="submission" date="2019-07" db="EMBL/GenBank/DDBJ databases">
        <title>Genomes of Cafeteria roenbergensis.</title>
        <authorList>
            <person name="Fischer M.G."/>
            <person name="Hackl T."/>
            <person name="Roman M."/>
        </authorList>
    </citation>
    <scope>NUCLEOTIDE SEQUENCE [LARGE SCALE GENOMIC DNA]</scope>
    <source>
        <strain evidence="3 4">Cflag</strain>
    </source>
</reference>
<dbReference type="GO" id="GO:0000467">
    <property type="term" value="P:exonucleolytic trimming to generate mature 3'-end of 5.8S rRNA from tricistronic rRNA transcript (SSU-rRNA, 5.8S rRNA, LSU-rRNA)"/>
    <property type="evidence" value="ECO:0007669"/>
    <property type="project" value="InterPro"/>
</dbReference>
<dbReference type="GO" id="GO:0005730">
    <property type="term" value="C:nucleolus"/>
    <property type="evidence" value="ECO:0007669"/>
    <property type="project" value="TreeGrafter"/>
</dbReference>
<evidence type="ECO:0000313" key="4">
    <source>
        <dbReference type="Proteomes" id="UP000325113"/>
    </source>
</evidence>
<dbReference type="PANTHER" id="PTHR12124">
    <property type="entry name" value="POLYMYOSITIS/SCLERODERMA AUTOANTIGEN-RELATED"/>
    <property type="match status" value="1"/>
</dbReference>
<dbReference type="GO" id="GO:0071036">
    <property type="term" value="P:nuclear polyadenylation-dependent snoRNA catabolic process"/>
    <property type="evidence" value="ECO:0007669"/>
    <property type="project" value="TreeGrafter"/>
</dbReference>
<dbReference type="InterPro" id="IPR012337">
    <property type="entry name" value="RNaseH-like_sf"/>
</dbReference>
<dbReference type="GO" id="GO:0003727">
    <property type="term" value="F:single-stranded RNA binding"/>
    <property type="evidence" value="ECO:0007669"/>
    <property type="project" value="TreeGrafter"/>
</dbReference>
<comment type="caution">
    <text evidence="3">The sequence shown here is derived from an EMBL/GenBank/DDBJ whole genome shotgun (WGS) entry which is preliminary data.</text>
</comment>